<dbReference type="AlphaFoldDB" id="A0A0B5QYE9"/>
<dbReference type="InterPro" id="IPR005474">
    <property type="entry name" value="Transketolase_N"/>
</dbReference>
<comment type="cofactor">
    <cofactor evidence="1">
        <name>thiamine diphosphate</name>
        <dbReference type="ChEBI" id="CHEBI:58937"/>
    </cofactor>
</comment>
<dbReference type="CDD" id="cd02012">
    <property type="entry name" value="TPP_TK"/>
    <property type="match status" value="1"/>
</dbReference>
<dbReference type="PANTHER" id="PTHR47514:SF1">
    <property type="entry name" value="TRANSKETOLASE N-TERMINAL SECTION-RELATED"/>
    <property type="match status" value="1"/>
</dbReference>
<dbReference type="EMBL" id="CP010086">
    <property type="protein sequence ID" value="AJH02034.1"/>
    <property type="molecule type" value="Genomic_DNA"/>
</dbReference>
<evidence type="ECO:0000313" key="5">
    <source>
        <dbReference type="EMBL" id="AJH02034.1"/>
    </source>
</evidence>
<accession>A0A0B5QYE9</accession>
<sequence>MEQKVKDLELKAREVRKGVLDMVYSSNAGHVGGSMSSIDILTTLYYKVLNIDPKKFSDPDRDRFILSKGHIAESLYYILGDKGFFDKEKLKTYSQYGSALIGHPNNKNNGVEVNTGSLGHGLPVAVGMALAGKRDNKNYRVFTLMGDGEQAEGSVWEGAMAAANYKLDNLVGIVDRNGLQISGDTEEVMALKDLKGKWTSFGWEVVEVDGNNIEELLKVFNNIPAKKEKPTMVIAKTIKGKGISFMENVAKWHHGVLTQEEYNQAVKELEGGIINE</sequence>
<name>A0A0B5QYE9_CLOBE</name>
<organism evidence="5 6">
    <name type="scientific">Clostridium beijerinckii</name>
    <name type="common">Clostridium MP</name>
    <dbReference type="NCBI Taxonomy" id="1520"/>
    <lineage>
        <taxon>Bacteria</taxon>
        <taxon>Bacillati</taxon>
        <taxon>Bacillota</taxon>
        <taxon>Clostridia</taxon>
        <taxon>Eubacteriales</taxon>
        <taxon>Clostridiaceae</taxon>
        <taxon>Clostridium</taxon>
    </lineage>
</organism>
<dbReference type="SUPFAM" id="SSF52518">
    <property type="entry name" value="Thiamin diphosphate-binding fold (THDP-binding)"/>
    <property type="match status" value="1"/>
</dbReference>
<evidence type="ECO:0000259" key="4">
    <source>
        <dbReference type="Pfam" id="PF00456"/>
    </source>
</evidence>
<dbReference type="STRING" id="1520.LF65_05523"/>
<keyword evidence="3" id="KW-0786">Thiamine pyrophosphate</keyword>
<evidence type="ECO:0000256" key="1">
    <source>
        <dbReference type="ARBA" id="ARBA00001964"/>
    </source>
</evidence>
<dbReference type="KEGG" id="cbei:LF65_05523"/>
<gene>
    <name evidence="5" type="ORF">LF65_05523</name>
</gene>
<dbReference type="Proteomes" id="UP000031866">
    <property type="component" value="Chromosome"/>
</dbReference>
<evidence type="ECO:0000313" key="6">
    <source>
        <dbReference type="Proteomes" id="UP000031866"/>
    </source>
</evidence>
<dbReference type="Gene3D" id="3.40.50.970">
    <property type="match status" value="1"/>
</dbReference>
<proteinExistence type="inferred from homology"/>
<evidence type="ECO:0000256" key="3">
    <source>
        <dbReference type="ARBA" id="ARBA00023052"/>
    </source>
</evidence>
<dbReference type="RefSeq" id="WP_041900501.1">
    <property type="nucleotide sequence ID" value="NZ_CP010086.2"/>
</dbReference>
<comment type="similarity">
    <text evidence="2">Belongs to the transketolase family.</text>
</comment>
<reference evidence="6" key="1">
    <citation type="submission" date="2014-12" db="EMBL/GenBank/DDBJ databases">
        <title>Genome sequence of Clostridium beijerinckii strain 59B.</title>
        <authorList>
            <person name="Little G.T."/>
            <person name="Minton N.P."/>
        </authorList>
    </citation>
    <scope>NUCLEOTIDE SEQUENCE [LARGE SCALE GENOMIC DNA]</scope>
    <source>
        <strain evidence="6">59B</strain>
    </source>
</reference>
<dbReference type="InterPro" id="IPR029061">
    <property type="entry name" value="THDP-binding"/>
</dbReference>
<dbReference type="PANTHER" id="PTHR47514">
    <property type="entry name" value="TRANSKETOLASE N-TERMINAL SECTION-RELATED"/>
    <property type="match status" value="1"/>
</dbReference>
<feature type="domain" description="Transketolase N-terminal" evidence="4">
    <location>
        <begin position="13"/>
        <end position="267"/>
    </location>
</feature>
<evidence type="ECO:0000256" key="2">
    <source>
        <dbReference type="ARBA" id="ARBA00007131"/>
    </source>
</evidence>
<protein>
    <submittedName>
        <fullName evidence="5">Transketolase</fullName>
    </submittedName>
</protein>
<dbReference type="Pfam" id="PF00456">
    <property type="entry name" value="Transketolase_N"/>
    <property type="match status" value="1"/>
</dbReference>
<dbReference type="OrthoDB" id="8732661at2"/>